<dbReference type="PANTHER" id="PTHR35339:SF4">
    <property type="entry name" value="LINALOOL DEHYDRATASE_ISOMERASE DOMAIN-CONTAINING PROTEIN"/>
    <property type="match status" value="1"/>
</dbReference>
<evidence type="ECO:0000313" key="3">
    <source>
        <dbReference type="EMBL" id="SEW02721.1"/>
    </source>
</evidence>
<evidence type="ECO:0000313" key="4">
    <source>
        <dbReference type="Proteomes" id="UP000199701"/>
    </source>
</evidence>
<dbReference type="AlphaFoldDB" id="A0A1I0NN79"/>
<evidence type="ECO:0008006" key="5">
    <source>
        <dbReference type="Google" id="ProtNLM"/>
    </source>
</evidence>
<reference evidence="3 4" key="1">
    <citation type="submission" date="2016-10" db="EMBL/GenBank/DDBJ databases">
        <authorList>
            <person name="de Groot N.N."/>
        </authorList>
    </citation>
    <scope>NUCLEOTIDE SEQUENCE [LARGE SCALE GENOMIC DNA]</scope>
    <source>
        <strain evidence="3 4">DSM 9179</strain>
    </source>
</reference>
<dbReference type="OrthoDB" id="9813465at2"/>
<proteinExistence type="predicted"/>
<dbReference type="STRING" id="99656.SAMN05421659_103235"/>
<accession>A0A1I0NN79</accession>
<dbReference type="InterPro" id="IPR016624">
    <property type="entry name" value="UCP014753"/>
</dbReference>
<sequence length="553" mass="63456">MMNDVLNIGSRSDFVTLMFQILNPLKPYYTKEKAGLKIGYTSAHYEEKSAQMEGFSRPLWALAPFFAGGGKDDAFDEIYRNGIIAGTNPKSPEYWGKCHDYDQRFVEMAAISFSLLLIPDKLWAPLTDQQKGDFADWLNEINRHECCSCNWMFFKVMVNVALQSVGMPYDQKQMDESLDFIDSCYRENGWYVDGDNGQVDYYVPFGMHYYGIMYAMFMKEIDPVRSERFIERAKLFGKEFAYWFAQDGSALPYGRSLTYRFAQCSFYSICIAAGIEPLPKAVMKGIIMRHLRYWMEKPIFDNAGILTIGYCYPNLSMSESYNAPGSPYWSMKTFAVLLLDENNEFWKIKEEKLPELDNLKCIRYADMIVQRINGAVTAYPGGRLIEHQHTHTEEKYSKYAYSTKYGFSVMHSQVTMAEAAPDSTLAFEVFGHVFVRAQAHDFKVMEDRIISNWSPIEGIDVCSTIIPTKNGHKRIHVIKSKYDCIAHDTGFAVPIDSDIDQECKMICIDGNGKNEILKADPNTNLIASKTVIPMITYEIHKGENYIETMIENM</sequence>
<dbReference type="Pfam" id="PF10022">
    <property type="entry name" value="DUF2264"/>
    <property type="match status" value="1"/>
</dbReference>
<evidence type="ECO:0000259" key="2">
    <source>
        <dbReference type="Pfam" id="PF20938"/>
    </source>
</evidence>
<feature type="domain" description="DUF2264" evidence="2">
    <location>
        <begin position="359"/>
        <end position="494"/>
    </location>
</feature>
<dbReference type="RefSeq" id="WP_092451419.1">
    <property type="nucleotide sequence ID" value="NZ_FOJI01000003.1"/>
</dbReference>
<evidence type="ECO:0000259" key="1">
    <source>
        <dbReference type="Pfam" id="PF10022"/>
    </source>
</evidence>
<organism evidence="3 4">
    <name type="scientific">[Clostridium] fimetarium</name>
    <dbReference type="NCBI Taxonomy" id="99656"/>
    <lineage>
        <taxon>Bacteria</taxon>
        <taxon>Bacillati</taxon>
        <taxon>Bacillota</taxon>
        <taxon>Clostridia</taxon>
        <taxon>Lachnospirales</taxon>
        <taxon>Lachnospiraceae</taxon>
    </lineage>
</organism>
<dbReference type="InterPro" id="IPR049237">
    <property type="entry name" value="DUF2264_C"/>
</dbReference>
<name>A0A1I0NN79_9FIRM</name>
<dbReference type="PIRSF" id="PIRSF014753">
    <property type="entry name" value="UCP014753"/>
    <property type="match status" value="1"/>
</dbReference>
<protein>
    <recommendedName>
        <fullName evidence="5">DUF2264 domain-containing protein</fullName>
    </recommendedName>
</protein>
<dbReference type="PANTHER" id="PTHR35339">
    <property type="entry name" value="LINALOOL DEHYDRATASE_ISOMERASE DOMAIN-CONTAINING PROTEIN"/>
    <property type="match status" value="1"/>
</dbReference>
<dbReference type="Proteomes" id="UP000199701">
    <property type="component" value="Unassembled WGS sequence"/>
</dbReference>
<dbReference type="EMBL" id="FOJI01000003">
    <property type="protein sequence ID" value="SEW02721.1"/>
    <property type="molecule type" value="Genomic_DNA"/>
</dbReference>
<feature type="domain" description="DUF2264" evidence="1">
    <location>
        <begin position="10"/>
        <end position="352"/>
    </location>
</feature>
<keyword evidence="4" id="KW-1185">Reference proteome</keyword>
<dbReference type="InterPro" id="IPR049349">
    <property type="entry name" value="DUF2264_N"/>
</dbReference>
<gene>
    <name evidence="3" type="ORF">SAMN05421659_103235</name>
</gene>
<dbReference type="Pfam" id="PF20938">
    <property type="entry name" value="DUF2264_C"/>
    <property type="match status" value="1"/>
</dbReference>